<dbReference type="GeneID" id="9044006"/>
<dbReference type="CDD" id="cd06848">
    <property type="entry name" value="GCS_H"/>
    <property type="match status" value="1"/>
</dbReference>
<dbReference type="PANTHER" id="PTHR11715:SF3">
    <property type="entry name" value="GLYCINE CLEAVAGE SYSTEM H PROTEIN-RELATED"/>
    <property type="match status" value="1"/>
</dbReference>
<dbReference type="EMBL" id="GG684654">
    <property type="protein sequence ID" value="EER00816.1"/>
    <property type="molecule type" value="Genomic_DNA"/>
</dbReference>
<dbReference type="OrthoDB" id="10264154at2759"/>
<protein>
    <submittedName>
        <fullName evidence="2">Glycine cleavage system H protein, putative</fullName>
    </submittedName>
</protein>
<dbReference type="Pfam" id="PF01597">
    <property type="entry name" value="GCV_H"/>
    <property type="match status" value="1"/>
</dbReference>
<dbReference type="GO" id="GO:0005737">
    <property type="term" value="C:cytoplasm"/>
    <property type="evidence" value="ECO:0007669"/>
    <property type="project" value="TreeGrafter"/>
</dbReference>
<dbReference type="RefSeq" id="XP_002768098.1">
    <property type="nucleotide sequence ID" value="XM_002768052.1"/>
</dbReference>
<evidence type="ECO:0000313" key="3">
    <source>
        <dbReference type="Proteomes" id="UP000007800"/>
    </source>
</evidence>
<keyword evidence="3" id="KW-1185">Reference proteome</keyword>
<dbReference type="GO" id="GO:0009249">
    <property type="term" value="P:protein lipoylation"/>
    <property type="evidence" value="ECO:0007669"/>
    <property type="project" value="TreeGrafter"/>
</dbReference>
<dbReference type="SUPFAM" id="SSF51230">
    <property type="entry name" value="Single hybrid motif"/>
    <property type="match status" value="1"/>
</dbReference>
<dbReference type="NCBIfam" id="NF002270">
    <property type="entry name" value="PRK01202.1"/>
    <property type="match status" value="1"/>
</dbReference>
<name>C5LQT1_PERM5</name>
<dbReference type="GO" id="GO:0019464">
    <property type="term" value="P:glycine decarboxylation via glycine cleavage system"/>
    <property type="evidence" value="ECO:0007669"/>
    <property type="project" value="InterPro"/>
</dbReference>
<sequence>MASRGARSFSSLVFTKEHEWISSVAADGDHVATVGITNFAQDQIGELVYVDLPTVGSVFHKDEVLCTLESVKSVEEVLCPVAAAEVLETNVKVEDTPDLVNLDPEHDGWLVRIHYEGDVEADGKNFFSEEEYRKGHSVEVFE</sequence>
<dbReference type="Gene3D" id="2.40.50.100">
    <property type="match status" value="1"/>
</dbReference>
<reference evidence="2 3" key="1">
    <citation type="submission" date="2008-07" db="EMBL/GenBank/DDBJ databases">
        <authorList>
            <person name="El-Sayed N."/>
            <person name="Caler E."/>
            <person name="Inman J."/>
            <person name="Amedeo P."/>
            <person name="Hass B."/>
            <person name="Wortman J."/>
        </authorList>
    </citation>
    <scope>NUCLEOTIDE SEQUENCE [LARGE SCALE GENOMIC DNA]</scope>
    <source>
        <strain evidence="3">ATCC 50983 / TXsc</strain>
    </source>
</reference>
<evidence type="ECO:0000259" key="1">
    <source>
        <dbReference type="PROSITE" id="PS50968"/>
    </source>
</evidence>
<dbReference type="PANTHER" id="PTHR11715">
    <property type="entry name" value="GLYCINE CLEAVAGE SYSTEM H PROTEIN"/>
    <property type="match status" value="1"/>
</dbReference>
<dbReference type="Proteomes" id="UP000007800">
    <property type="component" value="Unassembled WGS sequence"/>
</dbReference>
<dbReference type="OMA" id="EHEWLSG"/>
<dbReference type="FunCoup" id="C5LQT1">
    <property type="interactions" value="273"/>
</dbReference>
<dbReference type="InterPro" id="IPR011053">
    <property type="entry name" value="Single_hybrid_motif"/>
</dbReference>
<dbReference type="AlphaFoldDB" id="C5LQT1"/>
<dbReference type="InParanoid" id="C5LQT1"/>
<accession>C5LQT1</accession>
<proteinExistence type="predicted"/>
<feature type="domain" description="Lipoyl-binding" evidence="1">
    <location>
        <begin position="31"/>
        <end position="114"/>
    </location>
</feature>
<dbReference type="PROSITE" id="PS50968">
    <property type="entry name" value="BIOTINYL_LIPOYL"/>
    <property type="match status" value="1"/>
</dbReference>
<dbReference type="InterPro" id="IPR002930">
    <property type="entry name" value="GCV_H"/>
</dbReference>
<dbReference type="InterPro" id="IPR000089">
    <property type="entry name" value="Biotin_lipoyl"/>
</dbReference>
<organism evidence="3">
    <name type="scientific">Perkinsus marinus (strain ATCC 50983 / TXsc)</name>
    <dbReference type="NCBI Taxonomy" id="423536"/>
    <lineage>
        <taxon>Eukaryota</taxon>
        <taxon>Sar</taxon>
        <taxon>Alveolata</taxon>
        <taxon>Perkinsozoa</taxon>
        <taxon>Perkinsea</taxon>
        <taxon>Perkinsida</taxon>
        <taxon>Perkinsidae</taxon>
        <taxon>Perkinsus</taxon>
    </lineage>
</organism>
<gene>
    <name evidence="2" type="ORF">Pmar_PMAR002883</name>
</gene>
<dbReference type="GO" id="GO:0005960">
    <property type="term" value="C:glycine cleavage complex"/>
    <property type="evidence" value="ECO:0007669"/>
    <property type="project" value="InterPro"/>
</dbReference>
<dbReference type="InterPro" id="IPR033753">
    <property type="entry name" value="GCV_H/Fam206"/>
</dbReference>
<evidence type="ECO:0000313" key="2">
    <source>
        <dbReference type="EMBL" id="EER00816.1"/>
    </source>
</evidence>